<feature type="domain" description="Neprosin PEP catalytic" evidence="3">
    <location>
        <begin position="184"/>
        <end position="446"/>
    </location>
</feature>
<dbReference type="PROSITE" id="PS52045">
    <property type="entry name" value="NEPROSIN_PEP_CD"/>
    <property type="match status" value="1"/>
</dbReference>
<keyword evidence="5" id="KW-1185">Reference proteome</keyword>
<gene>
    <name evidence="4" type="ORF">GP486_001367</name>
</gene>
<keyword evidence="2" id="KW-0732">Signal</keyword>
<feature type="region of interest" description="Disordered" evidence="1">
    <location>
        <begin position="116"/>
        <end position="142"/>
    </location>
</feature>
<dbReference type="InterPro" id="IPR053168">
    <property type="entry name" value="Glutamic_endopeptidase"/>
</dbReference>
<name>A0A9P8LHA4_9PEZI</name>
<protein>
    <recommendedName>
        <fullName evidence="3">Neprosin PEP catalytic domain-containing protein</fullName>
    </recommendedName>
</protein>
<dbReference type="EMBL" id="JAGHQM010000119">
    <property type="protein sequence ID" value="KAH0565239.1"/>
    <property type="molecule type" value="Genomic_DNA"/>
</dbReference>
<dbReference type="Proteomes" id="UP000750711">
    <property type="component" value="Unassembled WGS sequence"/>
</dbReference>
<feature type="signal peptide" evidence="2">
    <location>
        <begin position="1"/>
        <end position="19"/>
    </location>
</feature>
<evidence type="ECO:0000256" key="1">
    <source>
        <dbReference type="SAM" id="MobiDB-lite"/>
    </source>
</evidence>
<dbReference type="PANTHER" id="PTHR31589">
    <property type="entry name" value="PROTEIN, PUTATIVE (DUF239)-RELATED-RELATED"/>
    <property type="match status" value="1"/>
</dbReference>
<evidence type="ECO:0000256" key="2">
    <source>
        <dbReference type="SAM" id="SignalP"/>
    </source>
</evidence>
<evidence type="ECO:0000313" key="4">
    <source>
        <dbReference type="EMBL" id="KAH0565239.1"/>
    </source>
</evidence>
<dbReference type="AlphaFoldDB" id="A0A9P8LHA4"/>
<proteinExistence type="predicted"/>
<dbReference type="PANTHER" id="PTHR31589:SF110">
    <property type="entry name" value="PROTEIN, PUTATIVE (DUF239)-RELATED"/>
    <property type="match status" value="1"/>
</dbReference>
<evidence type="ECO:0000259" key="3">
    <source>
        <dbReference type="PROSITE" id="PS52045"/>
    </source>
</evidence>
<feature type="chain" id="PRO_5040479869" description="Neprosin PEP catalytic domain-containing protein" evidence="2">
    <location>
        <begin position="20"/>
        <end position="446"/>
    </location>
</feature>
<accession>A0A9P8LHA4</accession>
<evidence type="ECO:0000313" key="5">
    <source>
        <dbReference type="Proteomes" id="UP000750711"/>
    </source>
</evidence>
<organism evidence="4 5">
    <name type="scientific">Trichoglossum hirsutum</name>
    <dbReference type="NCBI Taxonomy" id="265104"/>
    <lineage>
        <taxon>Eukaryota</taxon>
        <taxon>Fungi</taxon>
        <taxon>Dikarya</taxon>
        <taxon>Ascomycota</taxon>
        <taxon>Pezizomycotina</taxon>
        <taxon>Geoglossomycetes</taxon>
        <taxon>Geoglossales</taxon>
        <taxon>Geoglossaceae</taxon>
        <taxon>Trichoglossum</taxon>
    </lineage>
</organism>
<sequence length="446" mass="49564">MVVLKSLLLVGLLASVAQCVEMQVQKYLKPTANNGDFTPFKTFLDQVRSAKYEDYRSSAVRDEVAFKEMKDHILGMYGGVVSNVTSFVLEGKYGDCIAIKEQPTVYQLGIKEIAQPPTNSVNSRKTDRPAPGNSSHADSPLKLGLRDPFHNPISCPKGTIPMSRLTLERLTRFRTLNDFFSKPLFSMGNPAPTAETHLHARAEQKVSNFGGNSWMSLWNPSGAFSISQQWYAVGYQDGNKVLQTVEGGWRMDPHDEPAQSKSTLFIFWTADGYGTLKCWNLDCAAFTQVNDGWYLDGPWDHYSTMDGEQWGFEMQWKLYQGNWWLFLKGSGDYEAVGYYSGSIFDGGLLAKGATLITCGGEVATYASDERFPEMGSGAWAEKGWGEAAFHNTIFYIARDETDGVGVWTNMAPVDESVCYSIDIVDWTSGGEWGTYFYFGGPGNKGC</sequence>
<dbReference type="Pfam" id="PF03080">
    <property type="entry name" value="Neprosin"/>
    <property type="match status" value="1"/>
</dbReference>
<dbReference type="InterPro" id="IPR004314">
    <property type="entry name" value="Neprosin"/>
</dbReference>
<comment type="caution">
    <text evidence="4">The sequence shown here is derived from an EMBL/GenBank/DDBJ whole genome shotgun (WGS) entry which is preliminary data.</text>
</comment>
<reference evidence="4" key="1">
    <citation type="submission" date="2021-03" db="EMBL/GenBank/DDBJ databases">
        <title>Comparative genomics and phylogenomic investigation of the class Geoglossomycetes provide insights into ecological specialization and systematics.</title>
        <authorList>
            <person name="Melie T."/>
            <person name="Pirro S."/>
            <person name="Miller A.N."/>
            <person name="Quandt A."/>
        </authorList>
    </citation>
    <scope>NUCLEOTIDE SEQUENCE</scope>
    <source>
        <strain evidence="4">CAQ_001_2017</strain>
    </source>
</reference>